<dbReference type="InterPro" id="IPR013893">
    <property type="entry name" value="RNase_P_Rpp40"/>
</dbReference>
<keyword evidence="2" id="KW-1185">Reference proteome</keyword>
<reference evidence="1" key="1">
    <citation type="submission" date="2021-02" db="EMBL/GenBank/DDBJ databases">
        <authorList>
            <person name="Dougan E. K."/>
            <person name="Rhodes N."/>
            <person name="Thang M."/>
            <person name="Chan C."/>
        </authorList>
    </citation>
    <scope>NUCLEOTIDE SEQUENCE</scope>
</reference>
<dbReference type="GO" id="GO:0001682">
    <property type="term" value="P:tRNA 5'-leader removal"/>
    <property type="evidence" value="ECO:0007669"/>
    <property type="project" value="InterPro"/>
</dbReference>
<gene>
    <name evidence="1" type="ORF">SPIL2461_LOCUS16555</name>
</gene>
<dbReference type="EMBL" id="CAJNIZ010042662">
    <property type="protein sequence ID" value="CAE7631059.1"/>
    <property type="molecule type" value="Genomic_DNA"/>
</dbReference>
<comment type="caution">
    <text evidence="1">The sequence shown here is derived from an EMBL/GenBank/DDBJ whole genome shotgun (WGS) entry which is preliminary data.</text>
</comment>
<protein>
    <submittedName>
        <fullName evidence="1">Uncharacterized protein</fullName>
    </submittedName>
</protein>
<dbReference type="OrthoDB" id="424996at2759"/>
<proteinExistence type="predicted"/>
<organism evidence="1 2">
    <name type="scientific">Symbiodinium pilosum</name>
    <name type="common">Dinoflagellate</name>
    <dbReference type="NCBI Taxonomy" id="2952"/>
    <lineage>
        <taxon>Eukaryota</taxon>
        <taxon>Sar</taxon>
        <taxon>Alveolata</taxon>
        <taxon>Dinophyceae</taxon>
        <taxon>Suessiales</taxon>
        <taxon>Symbiodiniaceae</taxon>
        <taxon>Symbiodinium</taxon>
    </lineage>
</organism>
<evidence type="ECO:0000313" key="1">
    <source>
        <dbReference type="EMBL" id="CAE7631059.1"/>
    </source>
</evidence>
<dbReference type="Proteomes" id="UP000649617">
    <property type="component" value="Unassembled WGS sequence"/>
</dbReference>
<dbReference type="GO" id="GO:0030677">
    <property type="term" value="C:ribonuclease P complex"/>
    <property type="evidence" value="ECO:0007669"/>
    <property type="project" value="InterPro"/>
</dbReference>
<evidence type="ECO:0000313" key="2">
    <source>
        <dbReference type="Proteomes" id="UP000649617"/>
    </source>
</evidence>
<name>A0A812VMI4_SYMPI</name>
<accession>A0A812VMI4</accession>
<dbReference type="AlphaFoldDB" id="A0A812VMI4"/>
<sequence length="90" mass="9567">VLFWTMGESLLGPSQIGRALQVCHSTFAKSGEWFLLSMWGAEDAPVSYHGGAHGFDTNGAHHAHLLCVRGKEGEPQGLLIEGVNALHSAA</sequence>
<dbReference type="Pfam" id="PF08584">
    <property type="entry name" value="Ribonuc_P_40"/>
    <property type="match status" value="1"/>
</dbReference>
<feature type="non-terminal residue" evidence="1">
    <location>
        <position position="1"/>
    </location>
</feature>